<evidence type="ECO:0000256" key="5">
    <source>
        <dbReference type="ARBA" id="ARBA00022490"/>
    </source>
</evidence>
<dbReference type="GO" id="GO:0005737">
    <property type="term" value="C:cytoplasm"/>
    <property type="evidence" value="ECO:0000318"/>
    <property type="project" value="GO_Central"/>
</dbReference>
<proteinExistence type="inferred from homology"/>
<dbReference type="Pfam" id="PF10408">
    <property type="entry name" value="Ufd2P_core"/>
    <property type="match status" value="1"/>
</dbReference>
<evidence type="ECO:0000313" key="10">
    <source>
        <dbReference type="EMBL" id="EAY09472.1"/>
    </source>
</evidence>
<evidence type="ECO:0000313" key="11">
    <source>
        <dbReference type="Proteomes" id="UP000001542"/>
    </source>
</evidence>
<evidence type="ECO:0000256" key="7">
    <source>
        <dbReference type="ARBA" id="ARBA00022786"/>
    </source>
</evidence>
<evidence type="ECO:0000256" key="2">
    <source>
        <dbReference type="ARBA" id="ARBA00004496"/>
    </source>
</evidence>
<dbReference type="InterPro" id="IPR013083">
    <property type="entry name" value="Znf_RING/FYVE/PHD"/>
</dbReference>
<dbReference type="PANTHER" id="PTHR13931">
    <property type="entry name" value="UBIQUITINATION FACTOR E4"/>
    <property type="match status" value="1"/>
</dbReference>
<dbReference type="UniPathway" id="UPA00143"/>
<dbReference type="GO" id="GO:0000209">
    <property type="term" value="P:protein polyubiquitination"/>
    <property type="evidence" value="ECO:0000318"/>
    <property type="project" value="GO_Central"/>
</dbReference>
<dbReference type="GO" id="GO:0005634">
    <property type="term" value="C:nucleus"/>
    <property type="evidence" value="ECO:0000318"/>
    <property type="project" value="GO_Central"/>
</dbReference>
<name>A2ED21_TRIV3</name>
<keyword evidence="5" id="KW-0963">Cytoplasm</keyword>
<evidence type="ECO:0000256" key="6">
    <source>
        <dbReference type="ARBA" id="ARBA00022679"/>
    </source>
</evidence>
<dbReference type="PANTHER" id="PTHR13931:SF2">
    <property type="entry name" value="UBIQUITIN CONJUGATION FACTOR E4 B"/>
    <property type="match status" value="1"/>
</dbReference>
<reference evidence="10" key="1">
    <citation type="submission" date="2006-10" db="EMBL/GenBank/DDBJ databases">
        <authorList>
            <person name="Amadeo P."/>
            <person name="Zhao Q."/>
            <person name="Wortman J."/>
            <person name="Fraser-Liggett C."/>
            <person name="Carlton J."/>
        </authorList>
    </citation>
    <scope>NUCLEOTIDE SEQUENCE</scope>
    <source>
        <strain evidence="10">G3</strain>
    </source>
</reference>
<dbReference type="Gene3D" id="3.30.40.10">
    <property type="entry name" value="Zinc/RING finger domain, C3HC4 (zinc finger)"/>
    <property type="match status" value="1"/>
</dbReference>
<dbReference type="VEuPathDB" id="TrichDB:TVAGG3_0590700"/>
<evidence type="ECO:0000256" key="8">
    <source>
        <dbReference type="ARBA" id="ARBA00023242"/>
    </source>
</evidence>
<dbReference type="Pfam" id="PF04564">
    <property type="entry name" value="U-box"/>
    <property type="match status" value="1"/>
</dbReference>
<dbReference type="GO" id="GO:0006511">
    <property type="term" value="P:ubiquitin-dependent protein catabolic process"/>
    <property type="evidence" value="ECO:0007669"/>
    <property type="project" value="InterPro"/>
</dbReference>
<dbReference type="EMBL" id="DS113357">
    <property type="protein sequence ID" value="EAY09472.1"/>
    <property type="molecule type" value="Genomic_DNA"/>
</dbReference>
<evidence type="ECO:0000256" key="3">
    <source>
        <dbReference type="ARBA" id="ARBA00004906"/>
    </source>
</evidence>
<evidence type="ECO:0000256" key="1">
    <source>
        <dbReference type="ARBA" id="ARBA00004123"/>
    </source>
</evidence>
<dbReference type="SMART" id="SM00504">
    <property type="entry name" value="Ubox"/>
    <property type="match status" value="1"/>
</dbReference>
<evidence type="ECO:0000259" key="9">
    <source>
        <dbReference type="PROSITE" id="PS51698"/>
    </source>
</evidence>
<dbReference type="InterPro" id="IPR019474">
    <property type="entry name" value="Ub_conjug_fac_E4_core"/>
</dbReference>
<keyword evidence="6" id="KW-0808">Transferase</keyword>
<comment type="similarity">
    <text evidence="4">Belongs to the ubiquitin conjugation factor E4 family.</text>
</comment>
<dbReference type="InterPro" id="IPR003613">
    <property type="entry name" value="Ubox_domain"/>
</dbReference>
<keyword evidence="11" id="KW-1185">Reference proteome</keyword>
<reference evidence="10" key="2">
    <citation type="journal article" date="2007" name="Science">
        <title>Draft genome sequence of the sexually transmitted pathogen Trichomonas vaginalis.</title>
        <authorList>
            <person name="Carlton J.M."/>
            <person name="Hirt R.P."/>
            <person name="Silva J.C."/>
            <person name="Delcher A.L."/>
            <person name="Schatz M."/>
            <person name="Zhao Q."/>
            <person name="Wortman J.R."/>
            <person name="Bidwell S.L."/>
            <person name="Alsmark U.C.M."/>
            <person name="Besteiro S."/>
            <person name="Sicheritz-Ponten T."/>
            <person name="Noel C.J."/>
            <person name="Dacks J.B."/>
            <person name="Foster P.G."/>
            <person name="Simillion C."/>
            <person name="Van de Peer Y."/>
            <person name="Miranda-Saavedra D."/>
            <person name="Barton G.J."/>
            <person name="Westrop G.D."/>
            <person name="Mueller S."/>
            <person name="Dessi D."/>
            <person name="Fiori P.L."/>
            <person name="Ren Q."/>
            <person name="Paulsen I."/>
            <person name="Zhang H."/>
            <person name="Bastida-Corcuera F.D."/>
            <person name="Simoes-Barbosa A."/>
            <person name="Brown M.T."/>
            <person name="Hayes R.D."/>
            <person name="Mukherjee M."/>
            <person name="Okumura C.Y."/>
            <person name="Schneider R."/>
            <person name="Smith A.J."/>
            <person name="Vanacova S."/>
            <person name="Villalvazo M."/>
            <person name="Haas B.J."/>
            <person name="Pertea M."/>
            <person name="Feldblyum T.V."/>
            <person name="Utterback T.R."/>
            <person name="Shu C.L."/>
            <person name="Osoegawa K."/>
            <person name="de Jong P.J."/>
            <person name="Hrdy I."/>
            <person name="Horvathova L."/>
            <person name="Zubacova Z."/>
            <person name="Dolezal P."/>
            <person name="Malik S.B."/>
            <person name="Logsdon J.M. Jr."/>
            <person name="Henze K."/>
            <person name="Gupta A."/>
            <person name="Wang C.C."/>
            <person name="Dunne R.L."/>
            <person name="Upcroft J.A."/>
            <person name="Upcroft P."/>
            <person name="White O."/>
            <person name="Salzberg S.L."/>
            <person name="Tang P."/>
            <person name="Chiu C.-H."/>
            <person name="Lee Y.-S."/>
            <person name="Embley T.M."/>
            <person name="Coombs G.H."/>
            <person name="Mottram J.C."/>
            <person name="Tachezy J."/>
            <person name="Fraser-Liggett C.M."/>
            <person name="Johnson P.J."/>
        </authorList>
    </citation>
    <scope>NUCLEOTIDE SEQUENCE [LARGE SCALE GENOMIC DNA]</scope>
    <source>
        <strain evidence="10">G3</strain>
    </source>
</reference>
<dbReference type="GO" id="GO:0000151">
    <property type="term" value="C:ubiquitin ligase complex"/>
    <property type="evidence" value="ECO:0007669"/>
    <property type="project" value="InterPro"/>
</dbReference>
<sequence length="884" mass="102671">MSLEPELLEFVRKMPALDTELLTNTIASTVSSDFSQDEFIFNIMSSIDKNKVSSFQILILLSSIQSESNVCKLIKEAADNYIKCMIDIPTVFQEDFTISLIAEHFVKYVVSKLVNWNWVEKFIKLVLARNENNEFESENRLKLFILSITIFSDRTMKGDVTYAATNINFINYFLGFNDIRIAFANSQYFEPVIKQLLSQSIFPHDRLDRCTEIFSDPNGNLTKEIIKLANSTFFNYHTQLFDLFKSLLAPSTRKQIVSLMGKLVESLSILNKDGIMFNNSVKAMYLEAIGYHLEYTLIRLALFTEKQVNNIDPHYIYNSNAVLQIDEDVNLLAPTGENNKWYDPRSDFGRSYYKDIHDSDPINYQGRLDAEEYAKELDQCQNKDITLVSHFFFLAWRCISFVSCSFCRMIPNLSRNINRSRRTPGQDFEIKQLTLAVSCLEAHILMEDKLINFIDFFNCSFIFLKNQANYQEPKLPEKVPLDYKFLPDYILGGLVNVMNLIIMLEPPQNLSTSLCNLSAIFSNYDYINSLFIKSDIVEIFATISKDHEKCFLVSGLPHIAEQMIPSLAKFFSDVQNTGSHSEYYDRFNFRNTAQDLLRYWFQFNEFKNYFAQHCDEQIYQDVVFHLVDDTILHLGDMQRLLEEYAIKDPDPRDSRDTSEIETEKSILRTTIQTTDKALKLIEKITSFLPHIFSVERVIKKLTSLTLSTLNFLIYKNINFFSQRIIGFGFHYNDFFEAIATTLSHCISDEYICAFVNNEAFYSNDLVQKTLDYIQKIGSSTLKADFSKFARLVFAKKEELERIDIPWEDIPGEFNDQLTEDLMENPVKLPDDTIVDQLTFENLLRTSGKCPLSQAPLGENDAIPLPELKQKIQDFKKQWFEQHKK</sequence>
<dbReference type="RefSeq" id="XP_001321695.1">
    <property type="nucleotide sequence ID" value="XM_001321660.1"/>
</dbReference>
<dbReference type="SMR" id="A2ED21"/>
<dbReference type="InterPro" id="IPR045132">
    <property type="entry name" value="UBE4"/>
</dbReference>
<dbReference type="FunCoup" id="A2ED21">
    <property type="interactions" value="1144"/>
</dbReference>
<dbReference type="GO" id="GO:0036503">
    <property type="term" value="P:ERAD pathway"/>
    <property type="evidence" value="ECO:0000318"/>
    <property type="project" value="GO_Central"/>
</dbReference>
<dbReference type="GO" id="GO:0034450">
    <property type="term" value="F:ubiquitin-ubiquitin ligase activity"/>
    <property type="evidence" value="ECO:0000318"/>
    <property type="project" value="GO_Central"/>
</dbReference>
<organism evidence="10 11">
    <name type="scientific">Trichomonas vaginalis (strain ATCC PRA-98 / G3)</name>
    <dbReference type="NCBI Taxonomy" id="412133"/>
    <lineage>
        <taxon>Eukaryota</taxon>
        <taxon>Metamonada</taxon>
        <taxon>Parabasalia</taxon>
        <taxon>Trichomonadida</taxon>
        <taxon>Trichomonadidae</taxon>
        <taxon>Trichomonas</taxon>
    </lineage>
</organism>
<dbReference type="STRING" id="5722.A2ED21"/>
<dbReference type="OrthoDB" id="20295at2759"/>
<dbReference type="InParanoid" id="A2ED21"/>
<dbReference type="eggNOG" id="KOG2042">
    <property type="taxonomic scope" value="Eukaryota"/>
</dbReference>
<comment type="pathway">
    <text evidence="3">Protein modification; protein ubiquitination.</text>
</comment>
<evidence type="ECO:0000256" key="4">
    <source>
        <dbReference type="ARBA" id="ARBA00007434"/>
    </source>
</evidence>
<protein>
    <submittedName>
        <fullName evidence="10">U-box domain containing protein</fullName>
    </submittedName>
</protein>
<dbReference type="AlphaFoldDB" id="A2ED21"/>
<accession>A2ED21</accession>
<keyword evidence="7" id="KW-0833">Ubl conjugation pathway</keyword>
<dbReference type="KEGG" id="tva:4767391"/>
<comment type="subcellular location">
    <subcellularLocation>
        <location evidence="2">Cytoplasm</location>
    </subcellularLocation>
    <subcellularLocation>
        <location evidence="1">Nucleus</location>
    </subcellularLocation>
</comment>
<dbReference type="PROSITE" id="PS51698">
    <property type="entry name" value="U_BOX"/>
    <property type="match status" value="1"/>
</dbReference>
<keyword evidence="8" id="KW-0539">Nucleus</keyword>
<feature type="domain" description="U-box" evidence="9">
    <location>
        <begin position="808"/>
        <end position="881"/>
    </location>
</feature>
<dbReference type="SUPFAM" id="SSF57850">
    <property type="entry name" value="RING/U-box"/>
    <property type="match status" value="1"/>
</dbReference>
<dbReference type="VEuPathDB" id="TrichDB:TVAG_126330"/>
<gene>
    <name evidence="10" type="ORF">TVAG_126330</name>
</gene>
<dbReference type="Proteomes" id="UP000001542">
    <property type="component" value="Unassembled WGS sequence"/>
</dbReference>